<dbReference type="Pfam" id="PF00226">
    <property type="entry name" value="DnaJ"/>
    <property type="match status" value="1"/>
</dbReference>
<dbReference type="Gene3D" id="2.60.260.20">
    <property type="entry name" value="Urease metallochaperone UreE, N-terminal domain"/>
    <property type="match status" value="2"/>
</dbReference>
<dbReference type="SUPFAM" id="SSF49493">
    <property type="entry name" value="HSP40/DnaJ peptide-binding domain"/>
    <property type="match status" value="2"/>
</dbReference>
<comment type="caution">
    <text evidence="5">The sequence shown here is derived from an EMBL/GenBank/DDBJ whole genome shotgun (WGS) entry which is preliminary data.</text>
</comment>
<name>A0A3E0WZU4_9GAMM</name>
<feature type="domain" description="J" evidence="4">
    <location>
        <begin position="5"/>
        <end position="69"/>
    </location>
</feature>
<organism evidence="5 6">
    <name type="scientific">Alkalilimnicola ehrlichii</name>
    <dbReference type="NCBI Taxonomy" id="351052"/>
    <lineage>
        <taxon>Bacteria</taxon>
        <taxon>Pseudomonadati</taxon>
        <taxon>Pseudomonadota</taxon>
        <taxon>Gammaproteobacteria</taxon>
        <taxon>Chromatiales</taxon>
        <taxon>Ectothiorhodospiraceae</taxon>
        <taxon>Alkalilimnicola</taxon>
    </lineage>
</organism>
<dbReference type="Pfam" id="PF01556">
    <property type="entry name" value="DnaJ_C"/>
    <property type="match status" value="1"/>
</dbReference>
<proteinExistence type="predicted"/>
<evidence type="ECO:0000259" key="4">
    <source>
        <dbReference type="PROSITE" id="PS50076"/>
    </source>
</evidence>
<dbReference type="RefSeq" id="WP_116301754.1">
    <property type="nucleotide sequence ID" value="NZ_NFZV01000006.1"/>
</dbReference>
<dbReference type="SMART" id="SM00271">
    <property type="entry name" value="DnaJ"/>
    <property type="match status" value="1"/>
</dbReference>
<evidence type="ECO:0000256" key="2">
    <source>
        <dbReference type="ARBA" id="ARBA00023125"/>
    </source>
</evidence>
<dbReference type="PRINTS" id="PR00625">
    <property type="entry name" value="JDOMAIN"/>
</dbReference>
<dbReference type="PANTHER" id="PTHR43096:SF52">
    <property type="entry name" value="DNAJ HOMOLOG 1, MITOCHONDRIAL-RELATED"/>
    <property type="match status" value="1"/>
</dbReference>
<keyword evidence="1" id="KW-0963">Cytoplasm</keyword>
<accession>A0A3E0WZU4</accession>
<dbReference type="PANTHER" id="PTHR43096">
    <property type="entry name" value="DNAJ HOMOLOG 1, MITOCHONDRIAL-RELATED"/>
    <property type="match status" value="1"/>
</dbReference>
<keyword evidence="6" id="KW-1185">Reference proteome</keyword>
<dbReference type="FunFam" id="2.60.260.20:FF:000008">
    <property type="entry name" value="Curved DNA-binding protein"/>
    <property type="match status" value="1"/>
</dbReference>
<reference evidence="6" key="1">
    <citation type="submission" date="2017-05" db="EMBL/GenBank/DDBJ databases">
        <authorList>
            <person name="Sharma S."/>
            <person name="Sidhu C."/>
            <person name="Pinnaka A.K."/>
        </authorList>
    </citation>
    <scope>NUCLEOTIDE SEQUENCE [LARGE SCALE GENOMIC DNA]</scope>
    <source>
        <strain evidence="6">AK93</strain>
    </source>
</reference>
<dbReference type="InterPro" id="IPR036869">
    <property type="entry name" value="J_dom_sf"/>
</dbReference>
<dbReference type="InterPro" id="IPR001623">
    <property type="entry name" value="DnaJ_domain"/>
</dbReference>
<dbReference type="Gene3D" id="1.10.287.110">
    <property type="entry name" value="DnaJ domain"/>
    <property type="match status" value="1"/>
</dbReference>
<evidence type="ECO:0000256" key="3">
    <source>
        <dbReference type="ARBA" id="ARBA00023186"/>
    </source>
</evidence>
<gene>
    <name evidence="5" type="ORF">CAL65_09000</name>
</gene>
<dbReference type="GO" id="GO:0042026">
    <property type="term" value="P:protein refolding"/>
    <property type="evidence" value="ECO:0007669"/>
    <property type="project" value="TreeGrafter"/>
</dbReference>
<dbReference type="OrthoDB" id="9779889at2"/>
<dbReference type="GO" id="GO:0051082">
    <property type="term" value="F:unfolded protein binding"/>
    <property type="evidence" value="ECO:0007669"/>
    <property type="project" value="InterPro"/>
</dbReference>
<keyword evidence="3" id="KW-0143">Chaperone</keyword>
<evidence type="ECO:0000313" key="6">
    <source>
        <dbReference type="Proteomes" id="UP000256763"/>
    </source>
</evidence>
<dbReference type="CDD" id="cd10747">
    <property type="entry name" value="DnaJ_C"/>
    <property type="match status" value="1"/>
</dbReference>
<dbReference type="CDD" id="cd06257">
    <property type="entry name" value="DnaJ"/>
    <property type="match status" value="1"/>
</dbReference>
<dbReference type="InterPro" id="IPR008971">
    <property type="entry name" value="HSP40/DnaJ_pept-bd"/>
</dbReference>
<dbReference type="SUPFAM" id="SSF46565">
    <property type="entry name" value="Chaperone J-domain"/>
    <property type="match status" value="1"/>
</dbReference>
<dbReference type="Proteomes" id="UP000256763">
    <property type="component" value="Unassembled WGS sequence"/>
</dbReference>
<dbReference type="EMBL" id="NFZW01000007">
    <property type="protein sequence ID" value="RFA37417.1"/>
    <property type="molecule type" value="Genomic_DNA"/>
</dbReference>
<evidence type="ECO:0000256" key="1">
    <source>
        <dbReference type="ARBA" id="ARBA00022490"/>
    </source>
</evidence>
<dbReference type="InterPro" id="IPR018253">
    <property type="entry name" value="DnaJ_domain_CS"/>
</dbReference>
<keyword evidence="2" id="KW-0238">DNA-binding</keyword>
<dbReference type="GO" id="GO:0005737">
    <property type="term" value="C:cytoplasm"/>
    <property type="evidence" value="ECO:0007669"/>
    <property type="project" value="TreeGrafter"/>
</dbReference>
<sequence length="311" mass="34687">MQYKDYYKVLDVSRSATPEQIKTAYRRLARKYHPDVSKEPDAEQRFKEVAEAYEVLKDADKRRAYDQLGSNWRAGQDFRPPPGWGGRRSDGTDSFSEFFESLFGENPFRGRNSGFDDIFDSHGEGVRGEDERATVNVSIPEAFTGTEREVTLQSPVRSADGSIQRQPRKLKVKVPAGIQEGQQIRLSGQGYPGLAGGPAGDLYLKVKFEPHALFKADRKNILVELPLAPWEAALGTKLKAPTLAGQVDVTIPPSSQTGRKLRLKGLGLPGDPPGDQYLVLKIVTPPANSDRARRLYERMRDELDFDPRAGL</sequence>
<dbReference type="InterPro" id="IPR002939">
    <property type="entry name" value="DnaJ_C"/>
</dbReference>
<protein>
    <submittedName>
        <fullName evidence="5">Cytochrome C biogenesis protein</fullName>
    </submittedName>
</protein>
<dbReference type="PROSITE" id="PS50076">
    <property type="entry name" value="DNAJ_2"/>
    <property type="match status" value="1"/>
</dbReference>
<dbReference type="GO" id="GO:0003677">
    <property type="term" value="F:DNA binding"/>
    <property type="evidence" value="ECO:0007669"/>
    <property type="project" value="UniProtKB-KW"/>
</dbReference>
<evidence type="ECO:0000313" key="5">
    <source>
        <dbReference type="EMBL" id="RFA37417.1"/>
    </source>
</evidence>
<dbReference type="PROSITE" id="PS00636">
    <property type="entry name" value="DNAJ_1"/>
    <property type="match status" value="1"/>
</dbReference>
<dbReference type="AlphaFoldDB" id="A0A3E0WZU4"/>